<dbReference type="EMBL" id="BTSY01000001">
    <property type="protein sequence ID" value="GMT12247.1"/>
    <property type="molecule type" value="Genomic_DNA"/>
</dbReference>
<accession>A0AAV5UY73</accession>
<feature type="non-terminal residue" evidence="3">
    <location>
        <position position="1"/>
    </location>
</feature>
<feature type="transmembrane region" description="Helical" evidence="2">
    <location>
        <begin position="101"/>
        <end position="121"/>
    </location>
</feature>
<evidence type="ECO:0000313" key="4">
    <source>
        <dbReference type="Proteomes" id="UP001432322"/>
    </source>
</evidence>
<keyword evidence="2" id="KW-0812">Transmembrane</keyword>
<gene>
    <name evidence="3" type="ORF">PFISCL1PPCAC_3544</name>
</gene>
<keyword evidence="4" id="KW-1185">Reference proteome</keyword>
<organism evidence="3 4">
    <name type="scientific">Pristionchus fissidentatus</name>
    <dbReference type="NCBI Taxonomy" id="1538716"/>
    <lineage>
        <taxon>Eukaryota</taxon>
        <taxon>Metazoa</taxon>
        <taxon>Ecdysozoa</taxon>
        <taxon>Nematoda</taxon>
        <taxon>Chromadorea</taxon>
        <taxon>Rhabditida</taxon>
        <taxon>Rhabditina</taxon>
        <taxon>Diplogasteromorpha</taxon>
        <taxon>Diplogasteroidea</taxon>
        <taxon>Neodiplogasteridae</taxon>
        <taxon>Pristionchus</taxon>
    </lineage>
</organism>
<evidence type="ECO:0000313" key="3">
    <source>
        <dbReference type="EMBL" id="GMT12247.1"/>
    </source>
</evidence>
<reference evidence="3" key="1">
    <citation type="submission" date="2023-10" db="EMBL/GenBank/DDBJ databases">
        <title>Genome assembly of Pristionchus species.</title>
        <authorList>
            <person name="Yoshida K."/>
            <person name="Sommer R.J."/>
        </authorList>
    </citation>
    <scope>NUCLEOTIDE SEQUENCE</scope>
    <source>
        <strain evidence="3">RS5133</strain>
    </source>
</reference>
<name>A0AAV5UY73_9BILA</name>
<dbReference type="Proteomes" id="UP001432322">
    <property type="component" value="Unassembled WGS sequence"/>
</dbReference>
<dbReference type="AlphaFoldDB" id="A0AAV5UY73"/>
<comment type="caution">
    <text evidence="3">The sequence shown here is derived from an EMBL/GenBank/DDBJ whole genome shotgun (WGS) entry which is preliminary data.</text>
</comment>
<protein>
    <submittedName>
        <fullName evidence="3">Uncharacterized protein</fullName>
    </submittedName>
</protein>
<feature type="region of interest" description="Disordered" evidence="1">
    <location>
        <begin position="192"/>
        <end position="213"/>
    </location>
</feature>
<sequence length="306" mass="33917">YSQSRECPLIPLISPPSTRWLMVALPFYSTAFTRYVFLQTLLAINLFLLCVSSMTDPGADHTVHNRLVRCNSNVTRADCAKAARAIGRLSAREIIIWSQHLTLGVLSVFSGMTAILAWATHASTWPCMEKQKVLYWWAPVAVCLVLLVHFFLALFHFLIIRVVLFWMAFMCSAVVLWDGFHFAKSLEELLPEPTQDSETPPSTRTPIKPPAPLTPIARTTVAPKKTSVVSQLTTVLKRQTTVPTKQTTVLTKQITVPSKQATVTAKQITVPAKQTIVPTKKTTVPAKQTSVTPTQTTALLKKTLPP</sequence>
<feature type="compositionally biased region" description="Polar residues" evidence="1">
    <location>
        <begin position="194"/>
        <end position="205"/>
    </location>
</feature>
<keyword evidence="2" id="KW-0472">Membrane</keyword>
<feature type="transmembrane region" description="Helical" evidence="2">
    <location>
        <begin position="133"/>
        <end position="152"/>
    </location>
</feature>
<keyword evidence="2" id="KW-1133">Transmembrane helix</keyword>
<feature type="transmembrane region" description="Helical" evidence="2">
    <location>
        <begin position="35"/>
        <end position="55"/>
    </location>
</feature>
<evidence type="ECO:0000256" key="1">
    <source>
        <dbReference type="SAM" id="MobiDB-lite"/>
    </source>
</evidence>
<proteinExistence type="predicted"/>
<evidence type="ECO:0000256" key="2">
    <source>
        <dbReference type="SAM" id="Phobius"/>
    </source>
</evidence>
<feature type="transmembrane region" description="Helical" evidence="2">
    <location>
        <begin position="158"/>
        <end position="177"/>
    </location>
</feature>